<reference evidence="4 6" key="2">
    <citation type="submission" date="2016-10" db="EMBL/GenBank/DDBJ databases">
        <authorList>
            <person name="Varghese N."/>
            <person name="Submissions S."/>
        </authorList>
    </citation>
    <scope>NUCLEOTIDE SEQUENCE [LARGE SCALE GENOMIC DNA]</scope>
    <source>
        <strain evidence="4 6">CGMCC 1.7071</strain>
    </source>
</reference>
<accession>A0A1H8TJH9</accession>
<gene>
    <name evidence="3" type="ORF">RTCCBAU85039_5211</name>
    <name evidence="4" type="ORF">SAMN05216228_10296</name>
</gene>
<dbReference type="PANTHER" id="PTHR43081:SF19">
    <property type="entry name" value="PH-SENSITIVE ADENYLATE CYCLASE RV1264"/>
    <property type="match status" value="1"/>
</dbReference>
<dbReference type="Pfam" id="PF00211">
    <property type="entry name" value="Guanylate_cyc"/>
    <property type="match status" value="1"/>
</dbReference>
<dbReference type="EMBL" id="FOCV01000029">
    <property type="protein sequence ID" value="SEO90648.1"/>
    <property type="molecule type" value="Genomic_DNA"/>
</dbReference>
<dbReference type="PROSITE" id="PS50125">
    <property type="entry name" value="GUANYLATE_CYCLASE_2"/>
    <property type="match status" value="1"/>
</dbReference>
<dbReference type="GO" id="GO:0035556">
    <property type="term" value="P:intracellular signal transduction"/>
    <property type="evidence" value="ECO:0007669"/>
    <property type="project" value="InterPro"/>
</dbReference>
<dbReference type="SUPFAM" id="SSF48452">
    <property type="entry name" value="TPR-like"/>
    <property type="match status" value="1"/>
</dbReference>
<keyword evidence="1" id="KW-0472">Membrane</keyword>
<reference evidence="3" key="1">
    <citation type="submission" date="2016-10" db="EMBL/GenBank/DDBJ databases">
        <authorList>
            <person name="de Groot N.N."/>
        </authorList>
    </citation>
    <scope>NUCLEOTIDE SEQUENCE [LARGE SCALE GENOMIC DNA]</scope>
    <source>
        <strain evidence="3">CCBAU85039</strain>
    </source>
</reference>
<dbReference type="STRING" id="501024.RTCCBAU85039_5211"/>
<dbReference type="RefSeq" id="WP_072379814.1">
    <property type="nucleotide sequence ID" value="NZ_FNXB01000038.1"/>
</dbReference>
<dbReference type="SUPFAM" id="SSF52964">
    <property type="entry name" value="TolB, N-terminal domain"/>
    <property type="match status" value="1"/>
</dbReference>
<dbReference type="OrthoDB" id="9807521at2"/>
<dbReference type="SUPFAM" id="SSF55073">
    <property type="entry name" value="Nucleotide cyclase"/>
    <property type="match status" value="1"/>
</dbReference>
<dbReference type="GO" id="GO:0006171">
    <property type="term" value="P:cAMP biosynthetic process"/>
    <property type="evidence" value="ECO:0007669"/>
    <property type="project" value="TreeGrafter"/>
</dbReference>
<organism evidence="3 5">
    <name type="scientific">Rhizobium tibeticum</name>
    <dbReference type="NCBI Taxonomy" id="501024"/>
    <lineage>
        <taxon>Bacteria</taxon>
        <taxon>Pseudomonadati</taxon>
        <taxon>Pseudomonadota</taxon>
        <taxon>Alphaproteobacteria</taxon>
        <taxon>Hyphomicrobiales</taxon>
        <taxon>Rhizobiaceae</taxon>
        <taxon>Rhizobium/Agrobacterium group</taxon>
        <taxon>Rhizobium</taxon>
    </lineage>
</organism>
<evidence type="ECO:0000313" key="6">
    <source>
        <dbReference type="Proteomes" id="UP000198939"/>
    </source>
</evidence>
<feature type="domain" description="Guanylate cyclase" evidence="2">
    <location>
        <begin position="7"/>
        <end position="122"/>
    </location>
</feature>
<dbReference type="Proteomes" id="UP000183063">
    <property type="component" value="Unassembled WGS sequence"/>
</dbReference>
<reference evidence="5" key="3">
    <citation type="submission" date="2016-10" db="EMBL/GenBank/DDBJ databases">
        <authorList>
            <person name="Wibberg D."/>
        </authorList>
    </citation>
    <scope>NUCLEOTIDE SEQUENCE [LARGE SCALE GENOMIC DNA]</scope>
</reference>
<dbReference type="Gene3D" id="3.40.50.10070">
    <property type="entry name" value="TolB, N-terminal domain"/>
    <property type="match status" value="1"/>
</dbReference>
<dbReference type="Gene3D" id="1.25.40.10">
    <property type="entry name" value="Tetratricopeptide repeat domain"/>
    <property type="match status" value="1"/>
</dbReference>
<feature type="transmembrane region" description="Helical" evidence="1">
    <location>
        <begin position="186"/>
        <end position="208"/>
    </location>
</feature>
<evidence type="ECO:0000313" key="4">
    <source>
        <dbReference type="EMBL" id="SEO90648.1"/>
    </source>
</evidence>
<dbReference type="GO" id="GO:0004016">
    <property type="term" value="F:adenylate cyclase activity"/>
    <property type="evidence" value="ECO:0007669"/>
    <property type="project" value="UniProtKB-ARBA"/>
</dbReference>
<dbReference type="Gene3D" id="3.30.70.1230">
    <property type="entry name" value="Nucleotide cyclase"/>
    <property type="match status" value="1"/>
</dbReference>
<dbReference type="InterPro" id="IPR011990">
    <property type="entry name" value="TPR-like_helical_dom_sf"/>
</dbReference>
<dbReference type="PANTHER" id="PTHR43081">
    <property type="entry name" value="ADENYLATE CYCLASE, TERMINAL-DIFFERENTIATION SPECIFIC-RELATED"/>
    <property type="match status" value="1"/>
</dbReference>
<evidence type="ECO:0000256" key="1">
    <source>
        <dbReference type="SAM" id="Phobius"/>
    </source>
</evidence>
<dbReference type="Proteomes" id="UP000198939">
    <property type="component" value="Unassembled WGS sequence"/>
</dbReference>
<dbReference type="EMBL" id="FNXB01000038">
    <property type="protein sequence ID" value="SEI15160.1"/>
    <property type="molecule type" value="Genomic_DNA"/>
</dbReference>
<protein>
    <submittedName>
        <fullName evidence="3">Invasion protein regulator</fullName>
    </submittedName>
    <submittedName>
        <fullName evidence="4">TolB amino-terminal domain-containing protein</fullName>
    </submittedName>
</protein>
<dbReference type="InterPro" id="IPR001054">
    <property type="entry name" value="A/G_cyclase"/>
</dbReference>
<keyword evidence="1" id="KW-1133">Transmembrane helix</keyword>
<evidence type="ECO:0000313" key="5">
    <source>
        <dbReference type="Proteomes" id="UP000183063"/>
    </source>
</evidence>
<keyword evidence="1" id="KW-0812">Transmembrane</keyword>
<dbReference type="CDD" id="cd07302">
    <property type="entry name" value="CHD"/>
    <property type="match status" value="1"/>
</dbReference>
<dbReference type="InterPro" id="IPR050697">
    <property type="entry name" value="Adenylyl/Guanylyl_Cyclase_3/4"/>
</dbReference>
<sequence length="635" mass="69443">MDRKLSAILAADVVGYSALMERDEAGTFERLRAGRKELFEPEIARHHGQIFKLMGDGMLAEFGSVVDAVECAVSLQRGLAERNAAVPEDQRIRVRIGINLGEVIVEGEDRYGEGVNVAARLQQLADPGGICVSGKVAREVEKKLAFGFEPMGEQKVKNIAEPVQAFRIILEGQAPRQPAPSLPPRWVWAAAAVPVLILVLAGTVWQFWPTVTVSGKPSVAVLPFDNYGGDVATGRLADGLTEDIITDLAGFPEFHVIARNSTDQYRDKPAVPSEVGKALGAGFVVEGSIQRQSDRVRITAQLIDAKTGKHLWSQRWDRPDEDLFAIQIEISEQISNRLGGGAGLVQEAGRITAHRKPPENLNAYELYLLGTEKLEQVNQADVEEAVRLLNRAVELDPGLARAWVELSHSHGFLSNLGVEPEKNRALSIEAAEHALQLDPSDAEAHAVYAITLGDRGEFEHAKAEFDTALRLAPGQFEVLTFYIGWASTFGDPERGAQLVDKAVSLNPGFPMWSARIFTYAYFMAGRYENALRMLGRVTPESYGRGQWVMRSGALAALGRSEEAKASLTNAINRFPNLTVEGFVNQPGFNEAERQRLIETMRLAGFPDCAKADELAKIEKPLRLPECASPKNGGHG</sequence>
<dbReference type="InterPro" id="IPR029787">
    <property type="entry name" value="Nucleotide_cyclase"/>
</dbReference>
<keyword evidence="6" id="KW-1185">Reference proteome</keyword>
<dbReference type="AlphaFoldDB" id="A0A1H8TJH9"/>
<evidence type="ECO:0000259" key="2">
    <source>
        <dbReference type="PROSITE" id="PS50125"/>
    </source>
</evidence>
<evidence type="ECO:0000313" key="3">
    <source>
        <dbReference type="EMBL" id="SEI15160.1"/>
    </source>
</evidence>
<name>A0A1H8TJH9_9HYPH</name>
<proteinExistence type="predicted"/>